<gene>
    <name evidence="15" type="primary">LOC107912570</name>
</gene>
<dbReference type="SMART" id="SM00369">
    <property type="entry name" value="LRR_TYP"/>
    <property type="match status" value="6"/>
</dbReference>
<feature type="transmembrane region" description="Helical" evidence="12">
    <location>
        <begin position="755"/>
        <end position="776"/>
    </location>
</feature>
<dbReference type="PANTHER" id="PTHR48063">
    <property type="entry name" value="LRR RECEPTOR-LIKE KINASE"/>
    <property type="match status" value="1"/>
</dbReference>
<feature type="domain" description="Disease resistance R13L4/SHOC-2-like LRR" evidence="13">
    <location>
        <begin position="221"/>
        <end position="471"/>
    </location>
</feature>
<dbReference type="InterPro" id="IPR046956">
    <property type="entry name" value="RLP23-like"/>
</dbReference>
<dbReference type="InterPro" id="IPR055414">
    <property type="entry name" value="LRR_R13L4/SHOC2-like"/>
</dbReference>
<evidence type="ECO:0000256" key="9">
    <source>
        <dbReference type="ARBA" id="ARBA00023136"/>
    </source>
</evidence>
<dbReference type="Proteomes" id="UP000818029">
    <property type="component" value="Chromosome D11"/>
</dbReference>
<organism evidence="14 15">
    <name type="scientific">Gossypium hirsutum</name>
    <name type="common">Upland cotton</name>
    <name type="synonym">Gossypium mexicanum</name>
    <dbReference type="NCBI Taxonomy" id="3635"/>
    <lineage>
        <taxon>Eukaryota</taxon>
        <taxon>Viridiplantae</taxon>
        <taxon>Streptophyta</taxon>
        <taxon>Embryophyta</taxon>
        <taxon>Tracheophyta</taxon>
        <taxon>Spermatophyta</taxon>
        <taxon>Magnoliopsida</taxon>
        <taxon>eudicotyledons</taxon>
        <taxon>Gunneridae</taxon>
        <taxon>Pentapetalae</taxon>
        <taxon>rosids</taxon>
        <taxon>malvids</taxon>
        <taxon>Malvales</taxon>
        <taxon>Malvaceae</taxon>
        <taxon>Malvoideae</taxon>
        <taxon>Gossypium</taxon>
    </lineage>
</organism>
<comment type="subcellular location">
    <subcellularLocation>
        <location evidence="1">Cell membrane</location>
        <topology evidence="1">Single-pass type I membrane protein</topology>
    </subcellularLocation>
</comment>
<reference evidence="15" key="2">
    <citation type="submission" date="2025-08" db="UniProtKB">
        <authorList>
            <consortium name="RefSeq"/>
        </authorList>
    </citation>
    <scope>IDENTIFICATION</scope>
</reference>
<evidence type="ECO:0000256" key="10">
    <source>
        <dbReference type="ARBA" id="ARBA00023170"/>
    </source>
</evidence>
<dbReference type="GeneID" id="107912570"/>
<evidence type="ECO:0000313" key="14">
    <source>
        <dbReference type="Proteomes" id="UP000818029"/>
    </source>
</evidence>
<evidence type="ECO:0000256" key="5">
    <source>
        <dbReference type="ARBA" id="ARBA00022692"/>
    </source>
</evidence>
<dbReference type="Pfam" id="PF13855">
    <property type="entry name" value="LRR_8"/>
    <property type="match status" value="1"/>
</dbReference>
<keyword evidence="3" id="KW-1003">Cell membrane</keyword>
<keyword evidence="4" id="KW-0433">Leucine-rich repeat</keyword>
<keyword evidence="10" id="KW-0675">Receptor</keyword>
<dbReference type="Pfam" id="PF00560">
    <property type="entry name" value="LRR_1"/>
    <property type="match status" value="5"/>
</dbReference>
<keyword evidence="8 12" id="KW-1133">Transmembrane helix</keyword>
<keyword evidence="6" id="KW-0732">Signal</keyword>
<dbReference type="Pfam" id="PF23598">
    <property type="entry name" value="LRR_14"/>
    <property type="match status" value="1"/>
</dbReference>
<evidence type="ECO:0000256" key="11">
    <source>
        <dbReference type="ARBA" id="ARBA00023180"/>
    </source>
</evidence>
<sequence length="838" mass="92545">METLLHGQLKKIAAGGEVLSVTIEPVTSFGFDLHPVFSHADHFDFTWTPMDGVISSLLLDLRHLSHLDLSRNQFTKIPGFVGSLKELLGNLSRLLSLDVSNNNGDMISDNLEWHSGLSSLRTFKLSRTNLTMAVNWLHSIKAHPSLSSLYLQDCQFPGVDPSSLSHINSSKSLAVLQLIDSIVHPSTFPLLLNMSNKLTALHLSKNHLNGIIPISFAHMGSSLGNLRKLRTLLLNGNYINEPLPVILEKPSGCVKDSLQVLDLSVNQIKGSLPEIITRFSSLKELCPDDNKLDGALPDNVGNLSSLAVLNLVRNKLTGSLPQSIGLMSGLKVLDVSSNSFNDFTSEIHFLKLSKLKFLTLSFNSLSLNFSSGWIPPFQLNTINLRCGKLGPSFPVWLQTQRNFSHLDISNSEISDNIPNWFWRLPSNLPFLNLSFNNLSGKFPDLHVRFNSFPSVSLSSNKFHGSIPRFLFNTTVLNLSKNMFSGTLSTFCSFINDNLNHVYLSDNQLSGNLPDCWMNFKQLVVLNLESNNLSGVIPSSFGSLHKLQTLRLSNNSFSSELPPSLTNCRSLKLLDLGENRFSGNILLLNLSLNHLSSTIPTCLQNLTAMTRKGSSNATIKYTILYSNTIWDGNGGTSDHSAATYTGYASVVWKVEVGQLRAPESLDLSTNRLSGEIPLSLADCSFLSCLNLSNNNLSGKIPLSTQLQSFLVESYMGNVGLCGLPLNAICREDEKQQDGGVEHSNLDDEKLYKGSGFYVSLIIGFTLGFWGLCWTLLFNWPGKPASFPFFDNMVDWLSLKMALSKKQILHSWCIALDLVILLCLSIGHSYICFGFCPEMT</sequence>
<accession>A0ABM3AZD2</accession>
<dbReference type="PANTHER" id="PTHR48063:SF101">
    <property type="entry name" value="LRR RECEPTOR-LIKE SERINE_THREONINE-PROTEIN KINASE FLS2"/>
    <property type="match status" value="1"/>
</dbReference>
<evidence type="ECO:0000256" key="8">
    <source>
        <dbReference type="ARBA" id="ARBA00022989"/>
    </source>
</evidence>
<keyword evidence="14" id="KW-1185">Reference proteome</keyword>
<feature type="transmembrane region" description="Helical" evidence="12">
    <location>
        <begin position="806"/>
        <end position="829"/>
    </location>
</feature>
<evidence type="ECO:0000256" key="6">
    <source>
        <dbReference type="ARBA" id="ARBA00022729"/>
    </source>
</evidence>
<keyword evidence="7" id="KW-0677">Repeat</keyword>
<evidence type="ECO:0000256" key="7">
    <source>
        <dbReference type="ARBA" id="ARBA00022737"/>
    </source>
</evidence>
<dbReference type="SUPFAM" id="SSF52047">
    <property type="entry name" value="RNI-like"/>
    <property type="match status" value="1"/>
</dbReference>
<keyword evidence="11" id="KW-0325">Glycoprotein</keyword>
<proteinExistence type="inferred from homology"/>
<evidence type="ECO:0000256" key="12">
    <source>
        <dbReference type="SAM" id="Phobius"/>
    </source>
</evidence>
<dbReference type="RefSeq" id="XP_040960163.1">
    <property type="nucleotide sequence ID" value="XM_041104229.1"/>
</dbReference>
<evidence type="ECO:0000256" key="3">
    <source>
        <dbReference type="ARBA" id="ARBA00022475"/>
    </source>
</evidence>
<evidence type="ECO:0000259" key="13">
    <source>
        <dbReference type="Pfam" id="PF23598"/>
    </source>
</evidence>
<dbReference type="PROSITE" id="PS51450">
    <property type="entry name" value="LRR"/>
    <property type="match status" value="1"/>
</dbReference>
<evidence type="ECO:0000313" key="15">
    <source>
        <dbReference type="RefSeq" id="XP_040960163.1"/>
    </source>
</evidence>
<dbReference type="InterPro" id="IPR003591">
    <property type="entry name" value="Leu-rich_rpt_typical-subtyp"/>
</dbReference>
<evidence type="ECO:0000256" key="1">
    <source>
        <dbReference type="ARBA" id="ARBA00004251"/>
    </source>
</evidence>
<comment type="similarity">
    <text evidence="2">Belongs to the RLP family.</text>
</comment>
<keyword evidence="9 12" id="KW-0472">Membrane</keyword>
<dbReference type="InterPro" id="IPR001611">
    <property type="entry name" value="Leu-rich_rpt"/>
</dbReference>
<dbReference type="Gene3D" id="3.80.10.10">
    <property type="entry name" value="Ribonuclease Inhibitor"/>
    <property type="match status" value="4"/>
</dbReference>
<evidence type="ECO:0000256" key="4">
    <source>
        <dbReference type="ARBA" id="ARBA00022614"/>
    </source>
</evidence>
<name>A0ABM3AZD2_GOSHI</name>
<reference evidence="14" key="1">
    <citation type="journal article" date="2020" name="Nat. Genet.">
        <title>Genomic diversifications of five Gossypium allopolyploid species and their impact on cotton improvement.</title>
        <authorList>
            <person name="Chen Z.J."/>
            <person name="Sreedasyam A."/>
            <person name="Ando A."/>
            <person name="Song Q."/>
            <person name="De Santiago L.M."/>
            <person name="Hulse-Kemp A.M."/>
            <person name="Ding M."/>
            <person name="Ye W."/>
            <person name="Kirkbride R.C."/>
            <person name="Jenkins J."/>
            <person name="Plott C."/>
            <person name="Lovell J."/>
            <person name="Lin Y.M."/>
            <person name="Vaughn R."/>
            <person name="Liu B."/>
            <person name="Simpson S."/>
            <person name="Scheffler B.E."/>
            <person name="Wen L."/>
            <person name="Saski C.A."/>
            <person name="Grover C.E."/>
            <person name="Hu G."/>
            <person name="Conover J.L."/>
            <person name="Carlson J.W."/>
            <person name="Shu S."/>
            <person name="Boston L.B."/>
            <person name="Williams M."/>
            <person name="Peterson D.G."/>
            <person name="McGee K."/>
            <person name="Jones D.C."/>
            <person name="Wendel J.F."/>
            <person name="Stelly D.M."/>
            <person name="Grimwood J."/>
            <person name="Schmutz J."/>
        </authorList>
    </citation>
    <scope>NUCLEOTIDE SEQUENCE [LARGE SCALE GENOMIC DNA]</scope>
    <source>
        <strain evidence="14">cv. TM-1</strain>
    </source>
</reference>
<protein>
    <submittedName>
        <fullName evidence="15">Receptor-like protein EIX2</fullName>
    </submittedName>
</protein>
<dbReference type="SUPFAM" id="SSF52058">
    <property type="entry name" value="L domain-like"/>
    <property type="match status" value="2"/>
</dbReference>
<keyword evidence="5 12" id="KW-0812">Transmembrane</keyword>
<dbReference type="InterPro" id="IPR032675">
    <property type="entry name" value="LRR_dom_sf"/>
</dbReference>
<evidence type="ECO:0000256" key="2">
    <source>
        <dbReference type="ARBA" id="ARBA00009592"/>
    </source>
</evidence>